<dbReference type="AlphaFoldDB" id="A0A1G8D7D8"/>
<accession>A0A1G8D7D8</accession>
<gene>
    <name evidence="2" type="ORF">SAMN05421827_12821</name>
</gene>
<evidence type="ECO:0000313" key="2">
    <source>
        <dbReference type="EMBL" id="SDH53190.1"/>
    </source>
</evidence>
<protein>
    <submittedName>
        <fullName evidence="2">Uncharacterized protein</fullName>
    </submittedName>
</protein>
<dbReference type="STRING" id="405671.SAMN05421827_12821"/>
<dbReference type="Pfam" id="PF14466">
    <property type="entry name" value="PLCC"/>
    <property type="match status" value="1"/>
</dbReference>
<proteinExistence type="predicted"/>
<keyword evidence="1" id="KW-0732">Signal</keyword>
<dbReference type="EMBL" id="FNCH01000028">
    <property type="protein sequence ID" value="SDH53190.1"/>
    <property type="molecule type" value="Genomic_DNA"/>
</dbReference>
<dbReference type="PROSITE" id="PS51257">
    <property type="entry name" value="PROKAR_LIPOPROTEIN"/>
    <property type="match status" value="1"/>
</dbReference>
<dbReference type="Proteomes" id="UP000199643">
    <property type="component" value="Unassembled WGS sequence"/>
</dbReference>
<organism evidence="2 3">
    <name type="scientific">Pedobacter terrae</name>
    <dbReference type="NCBI Taxonomy" id="405671"/>
    <lineage>
        <taxon>Bacteria</taxon>
        <taxon>Pseudomonadati</taxon>
        <taxon>Bacteroidota</taxon>
        <taxon>Sphingobacteriia</taxon>
        <taxon>Sphingobacteriales</taxon>
        <taxon>Sphingobacteriaceae</taxon>
        <taxon>Pedobacter</taxon>
    </lineage>
</organism>
<dbReference type="InterPro" id="IPR025219">
    <property type="entry name" value="PLCC"/>
</dbReference>
<dbReference type="OrthoDB" id="838689at2"/>
<dbReference type="RefSeq" id="WP_143009130.1">
    <property type="nucleotide sequence ID" value="NZ_FNCH01000028.1"/>
</dbReference>
<reference evidence="3" key="1">
    <citation type="submission" date="2016-10" db="EMBL/GenBank/DDBJ databases">
        <authorList>
            <person name="Varghese N."/>
            <person name="Submissions S."/>
        </authorList>
    </citation>
    <scope>NUCLEOTIDE SEQUENCE [LARGE SCALE GENOMIC DNA]</scope>
    <source>
        <strain evidence="3">DSM 17933</strain>
    </source>
</reference>
<feature type="signal peptide" evidence="1">
    <location>
        <begin position="1"/>
        <end position="21"/>
    </location>
</feature>
<evidence type="ECO:0000256" key="1">
    <source>
        <dbReference type="SAM" id="SignalP"/>
    </source>
</evidence>
<keyword evidence="3" id="KW-1185">Reference proteome</keyword>
<evidence type="ECO:0000313" key="3">
    <source>
        <dbReference type="Proteomes" id="UP000199643"/>
    </source>
</evidence>
<sequence length="166" mass="18411">MKKLLSLCVIALMFVSCSKDNDPDVKTNSTKKVRVEVEFSGNYQNYQLLFTINSLTKGEGAFVEPIISTPANTQWTQIIEQGNAYNYVADLTNNKLVVESKEAVNRLGFLLSATQTKNTDDTTQTPISAVIKVYADNKLIKTYTYKALPVGQVTEPVSKNLDISAY</sequence>
<name>A0A1G8D7D8_9SPHI</name>
<feature type="chain" id="PRO_5011666857" evidence="1">
    <location>
        <begin position="22"/>
        <end position="166"/>
    </location>
</feature>